<organism evidence="2 3">
    <name type="scientific">Sorangium cellulosum</name>
    <name type="common">Polyangium cellulosum</name>
    <dbReference type="NCBI Taxonomy" id="56"/>
    <lineage>
        <taxon>Bacteria</taxon>
        <taxon>Pseudomonadati</taxon>
        <taxon>Myxococcota</taxon>
        <taxon>Polyangia</taxon>
        <taxon>Polyangiales</taxon>
        <taxon>Polyangiaceae</taxon>
        <taxon>Sorangium</taxon>
    </lineage>
</organism>
<dbReference type="EMBL" id="CP012673">
    <property type="protein sequence ID" value="AUX44978.1"/>
    <property type="molecule type" value="Genomic_DNA"/>
</dbReference>
<evidence type="ECO:0000256" key="1">
    <source>
        <dbReference type="SAM" id="MobiDB-lite"/>
    </source>
</evidence>
<evidence type="ECO:0000313" key="3">
    <source>
        <dbReference type="Proteomes" id="UP000238348"/>
    </source>
</evidence>
<feature type="region of interest" description="Disordered" evidence="1">
    <location>
        <begin position="43"/>
        <end position="124"/>
    </location>
</feature>
<feature type="compositionally biased region" description="Pro residues" evidence="1">
    <location>
        <begin position="92"/>
        <end position="103"/>
    </location>
</feature>
<name>A0A2L0F088_SORCE</name>
<sequence>MEDRAPRKVAELGLGDFAPLDEAIPELRNMGGSVGGALLVVGPDAGVASEGGSLGAASPSQAPTPTDDAAVPSTAADAAAALWHLSQRSARPLPPAAPTPPRRSPGRGPSKRRGWPENCIGCTG</sequence>
<protein>
    <submittedName>
        <fullName evidence="2">Uncharacterized protein</fullName>
    </submittedName>
</protein>
<reference evidence="2 3" key="1">
    <citation type="submission" date="2015-09" db="EMBL/GenBank/DDBJ databases">
        <title>Sorangium comparison.</title>
        <authorList>
            <person name="Zaburannyi N."/>
            <person name="Bunk B."/>
            <person name="Overmann J."/>
            <person name="Mueller R."/>
        </authorList>
    </citation>
    <scope>NUCLEOTIDE SEQUENCE [LARGE SCALE GENOMIC DNA]</scope>
    <source>
        <strain evidence="2 3">So ce26</strain>
    </source>
</reference>
<gene>
    <name evidence="2" type="ORF">SOCE26_064480</name>
</gene>
<proteinExistence type="predicted"/>
<dbReference type="Proteomes" id="UP000238348">
    <property type="component" value="Chromosome"/>
</dbReference>
<feature type="compositionally biased region" description="Low complexity" evidence="1">
    <location>
        <begin position="63"/>
        <end position="81"/>
    </location>
</feature>
<accession>A0A2L0F088</accession>
<dbReference type="AlphaFoldDB" id="A0A2L0F088"/>
<evidence type="ECO:0000313" key="2">
    <source>
        <dbReference type="EMBL" id="AUX44978.1"/>
    </source>
</evidence>